<reference evidence="7" key="1">
    <citation type="journal article" date="2019" name="Int. J. Syst. Evol. Microbiol.">
        <title>The Global Catalogue of Microorganisms (GCM) 10K type strain sequencing project: providing services to taxonomists for standard genome sequencing and annotation.</title>
        <authorList>
            <consortium name="The Broad Institute Genomics Platform"/>
            <consortium name="The Broad Institute Genome Sequencing Center for Infectious Disease"/>
            <person name="Wu L."/>
            <person name="Ma J."/>
        </authorList>
    </citation>
    <scope>NUCLEOTIDE SEQUENCE [LARGE SCALE GENOMIC DNA]</scope>
    <source>
        <strain evidence="7">XZYJT-10</strain>
    </source>
</reference>
<sequence>MFGRLRDAVRLSGPGLVWAAAAIGSGEVVIGTKVGAEHGYSFLWALWLGLLLKWAIHRGVLDLTVRSGRSVVDLWHDLRLGRLISCYWLVFFLLTITGLSGLLGLTAASLHEAFSVIGTSVWAVIVAAAVAAFIYFQRYQGFEKIMLIMCLLLVIGVIGSVILARPAPLDLVRDSSLPTSVSAGLLLLSLMGWGAGSGPDLILPYSTWVLEKGRTDWEEHLPTTAPATSTSTTMLERTRQAPRILRIGRIDLASGYVVTGFVASGFMIAGGALLAPRHLTLTNADVIPTLSTILTGSYGQWAFVIFITGAIAAFLSTFAGVLDGTYVTGHRLVSRLRGVEAEVVADRGRTLPRALSLAVLSLIPLLLLLAVEQPVTLVIISGLVSAVSMPVLGTLVLYSLIRSTAEEHQPSRVYLGAIAVATFLYLVLMVISIVQLW</sequence>
<keyword evidence="2 5" id="KW-0812">Transmembrane</keyword>
<gene>
    <name evidence="6" type="ORF">ACFQS1_27640</name>
</gene>
<feature type="transmembrane region" description="Helical" evidence="5">
    <location>
        <begin position="113"/>
        <end position="136"/>
    </location>
</feature>
<feature type="transmembrane region" description="Helical" evidence="5">
    <location>
        <begin position="145"/>
        <end position="164"/>
    </location>
</feature>
<dbReference type="Pfam" id="PF01566">
    <property type="entry name" value="Nramp"/>
    <property type="match status" value="1"/>
</dbReference>
<dbReference type="InterPro" id="IPR001046">
    <property type="entry name" value="NRAMP_fam"/>
</dbReference>
<keyword evidence="3 5" id="KW-1133">Transmembrane helix</keyword>
<dbReference type="Proteomes" id="UP001596548">
    <property type="component" value="Unassembled WGS sequence"/>
</dbReference>
<dbReference type="NCBIfam" id="NF037982">
    <property type="entry name" value="Nramp_1"/>
    <property type="match status" value="1"/>
</dbReference>
<evidence type="ECO:0000313" key="7">
    <source>
        <dbReference type="Proteomes" id="UP001596548"/>
    </source>
</evidence>
<evidence type="ECO:0000313" key="6">
    <source>
        <dbReference type="EMBL" id="MFC7277778.1"/>
    </source>
</evidence>
<keyword evidence="4 5" id="KW-0472">Membrane</keyword>
<protein>
    <submittedName>
        <fullName evidence="6">Nramp family divalent metal transporter</fullName>
    </submittedName>
</protein>
<evidence type="ECO:0000256" key="3">
    <source>
        <dbReference type="ARBA" id="ARBA00022989"/>
    </source>
</evidence>
<name>A0ABW2HX47_9ACTN</name>
<comment type="subcellular location">
    <subcellularLocation>
        <location evidence="1">Membrane</location>
        <topology evidence="1">Multi-pass membrane protein</topology>
    </subcellularLocation>
</comment>
<feature type="transmembrane region" description="Helical" evidence="5">
    <location>
        <begin position="301"/>
        <end position="322"/>
    </location>
</feature>
<feature type="transmembrane region" description="Helical" evidence="5">
    <location>
        <begin position="253"/>
        <end position="275"/>
    </location>
</feature>
<evidence type="ECO:0000256" key="5">
    <source>
        <dbReference type="SAM" id="Phobius"/>
    </source>
</evidence>
<evidence type="ECO:0000256" key="1">
    <source>
        <dbReference type="ARBA" id="ARBA00004141"/>
    </source>
</evidence>
<dbReference type="RefSeq" id="WP_378973810.1">
    <property type="nucleotide sequence ID" value="NZ_JBHTBJ010000025.1"/>
</dbReference>
<feature type="transmembrane region" description="Helical" evidence="5">
    <location>
        <begin position="176"/>
        <end position="196"/>
    </location>
</feature>
<organism evidence="6 7">
    <name type="scientific">Paractinoplanes rhizophilus</name>
    <dbReference type="NCBI Taxonomy" id="1416877"/>
    <lineage>
        <taxon>Bacteria</taxon>
        <taxon>Bacillati</taxon>
        <taxon>Actinomycetota</taxon>
        <taxon>Actinomycetes</taxon>
        <taxon>Micromonosporales</taxon>
        <taxon>Micromonosporaceae</taxon>
        <taxon>Paractinoplanes</taxon>
    </lineage>
</organism>
<evidence type="ECO:0000256" key="4">
    <source>
        <dbReference type="ARBA" id="ARBA00023136"/>
    </source>
</evidence>
<proteinExistence type="predicted"/>
<feature type="transmembrane region" description="Helical" evidence="5">
    <location>
        <begin position="86"/>
        <end position="107"/>
    </location>
</feature>
<accession>A0ABW2HX47</accession>
<keyword evidence="7" id="KW-1185">Reference proteome</keyword>
<evidence type="ECO:0000256" key="2">
    <source>
        <dbReference type="ARBA" id="ARBA00022692"/>
    </source>
</evidence>
<comment type="caution">
    <text evidence="6">The sequence shown here is derived from an EMBL/GenBank/DDBJ whole genome shotgun (WGS) entry which is preliminary data.</text>
</comment>
<dbReference type="PANTHER" id="PTHR11706:SF3">
    <property type="entry name" value="METAL ION TRANSPORT PROTEIN"/>
    <property type="match status" value="1"/>
</dbReference>
<dbReference type="EMBL" id="JBHTBJ010000025">
    <property type="protein sequence ID" value="MFC7277778.1"/>
    <property type="molecule type" value="Genomic_DNA"/>
</dbReference>
<dbReference type="PANTHER" id="PTHR11706">
    <property type="entry name" value="SOLUTE CARRIER PROTEIN FAMILY 11 MEMBER"/>
    <property type="match status" value="1"/>
</dbReference>
<feature type="transmembrane region" description="Helical" evidence="5">
    <location>
        <begin position="377"/>
        <end position="401"/>
    </location>
</feature>
<feature type="transmembrane region" description="Helical" evidence="5">
    <location>
        <begin position="354"/>
        <end position="371"/>
    </location>
</feature>
<feature type="transmembrane region" description="Helical" evidence="5">
    <location>
        <begin position="413"/>
        <end position="434"/>
    </location>
</feature>